<dbReference type="PANTHER" id="PTHR48465:SF1">
    <property type="entry name" value="PROTEIN SSUH2 HOMOLOG"/>
    <property type="match status" value="1"/>
</dbReference>
<evidence type="ECO:0000313" key="1">
    <source>
        <dbReference type="EMBL" id="CAF1032911.1"/>
    </source>
</evidence>
<name>A0A814J5M9_9BILA</name>
<dbReference type="InterPro" id="IPR052789">
    <property type="entry name" value="SSUH2_homolog"/>
</dbReference>
<comment type="caution">
    <text evidence="1">The sequence shown here is derived from an EMBL/GenBank/DDBJ whole genome shotgun (WGS) entry which is preliminary data.</text>
</comment>
<organism evidence="1 4">
    <name type="scientific">Adineta steineri</name>
    <dbReference type="NCBI Taxonomy" id="433720"/>
    <lineage>
        <taxon>Eukaryota</taxon>
        <taxon>Metazoa</taxon>
        <taxon>Spiralia</taxon>
        <taxon>Gnathifera</taxon>
        <taxon>Rotifera</taxon>
        <taxon>Eurotatoria</taxon>
        <taxon>Bdelloidea</taxon>
        <taxon>Adinetida</taxon>
        <taxon>Adinetidae</taxon>
        <taxon>Adineta</taxon>
    </lineage>
</organism>
<proteinExistence type="predicted"/>
<dbReference type="AlphaFoldDB" id="A0A814J5M9"/>
<dbReference type="Proteomes" id="UP000663832">
    <property type="component" value="Unassembled WGS sequence"/>
</dbReference>
<evidence type="ECO:0000313" key="3">
    <source>
        <dbReference type="Proteomes" id="UP000663832"/>
    </source>
</evidence>
<sequence length="364" mass="41542">MSKAKREVVLDVNDLSEMGTSLEEENDAPPKQLPKPLAELKEYVDSKFCYYSQPVGESEIISVEPKIAYQCSMKILVESRKLRMKTQPYPWKTERVLGSRALGRLTEDTEITGEAIGNLWTDYSVPVPSTDKSKQVFALSESTSYSRCSNCRAKCIVSCSSCSGSGGNSSYGDNDLKCTGCKGSGKMRCPKCRGNGGFRHVPTLTVKWFTCQTLWFYQNSFLHEKKIRKGERTCIWSVNHIPWSKSSSIEACIQTIHDDTPDIPLKANIIRDYYEKQFNPMQYKDNEMRRLDFSVERMNFEEVCYTMGESHVNKREPTLDNTFRFCRYPVFGEQTAIYENDYPYNCCGCFGGKTAWYAPCCTIL</sequence>
<accession>A0A814J5M9</accession>
<evidence type="ECO:0000313" key="2">
    <source>
        <dbReference type="EMBL" id="CAF1068754.1"/>
    </source>
</evidence>
<dbReference type="Proteomes" id="UP000663877">
    <property type="component" value="Unassembled WGS sequence"/>
</dbReference>
<dbReference type="PANTHER" id="PTHR48465">
    <property type="entry name" value="PROTEIN SSUH2 HOMOLOG"/>
    <property type="match status" value="1"/>
</dbReference>
<keyword evidence="3" id="KW-1185">Reference proteome</keyword>
<dbReference type="EMBL" id="CAJNOI010000086">
    <property type="protein sequence ID" value="CAF1032911.1"/>
    <property type="molecule type" value="Genomic_DNA"/>
</dbReference>
<gene>
    <name evidence="1" type="ORF">BJG266_LOCUS17633</name>
    <name evidence="2" type="ORF">QVE165_LOCUS18568</name>
</gene>
<reference evidence="1" key="1">
    <citation type="submission" date="2021-02" db="EMBL/GenBank/DDBJ databases">
        <authorList>
            <person name="Nowell W R."/>
        </authorList>
    </citation>
    <scope>NUCLEOTIDE SEQUENCE</scope>
</reference>
<protein>
    <submittedName>
        <fullName evidence="1">Uncharacterized protein</fullName>
    </submittedName>
</protein>
<dbReference type="EMBL" id="CAJNOM010000110">
    <property type="protein sequence ID" value="CAF1068754.1"/>
    <property type="molecule type" value="Genomic_DNA"/>
</dbReference>
<evidence type="ECO:0000313" key="4">
    <source>
        <dbReference type="Proteomes" id="UP000663877"/>
    </source>
</evidence>
<dbReference type="OrthoDB" id="3355217at2759"/>